<reference evidence="6" key="1">
    <citation type="submission" date="2016-04" db="EMBL/GenBank/DDBJ databases">
        <title>Draft genome sequence of Paludibacter jiangxiensis strain NM7.</title>
        <authorList>
            <person name="Qiu Y."/>
            <person name="Matsuura N."/>
            <person name="Ohashi A."/>
            <person name="Tourlousse M.D."/>
            <person name="Sekiguchi Y."/>
        </authorList>
    </citation>
    <scope>NUCLEOTIDE SEQUENCE [LARGE SCALE GENOMIC DNA]</scope>
    <source>
        <strain evidence="6">NM7</strain>
    </source>
</reference>
<dbReference type="Proteomes" id="UP000076586">
    <property type="component" value="Unassembled WGS sequence"/>
</dbReference>
<proteinExistence type="predicted"/>
<feature type="domain" description="Solute-binding protein family 3/N-terminal" evidence="4">
    <location>
        <begin position="62"/>
        <end position="286"/>
    </location>
</feature>
<evidence type="ECO:0000259" key="4">
    <source>
        <dbReference type="SMART" id="SM00062"/>
    </source>
</evidence>
<dbReference type="CDD" id="cd01009">
    <property type="entry name" value="PBP2_YfhD_N"/>
    <property type="match status" value="1"/>
</dbReference>
<dbReference type="SUPFAM" id="SSF53955">
    <property type="entry name" value="Lysozyme-like"/>
    <property type="match status" value="1"/>
</dbReference>
<evidence type="ECO:0000256" key="2">
    <source>
        <dbReference type="ARBA" id="ARBA00022729"/>
    </source>
</evidence>
<evidence type="ECO:0000256" key="1">
    <source>
        <dbReference type="ARBA" id="ARBA00004339"/>
    </source>
</evidence>
<accession>A0A161LEF2</accession>
<name>A0A161LEF2_9BACT</name>
<reference evidence="6" key="2">
    <citation type="journal article" date="2017" name="Genome Announc.">
        <title>Draft genome sequence of Paludibacter jiangxiensis NM7(T), a propionate-producing fermentative bacterium.</title>
        <authorList>
            <person name="Qiu Y.-L."/>
            <person name="Tourlousse D.M."/>
            <person name="Matsuura N."/>
            <person name="Ohashi A."/>
            <person name="Sekiguchi Y."/>
        </authorList>
    </citation>
    <scope>NUCLEOTIDE SEQUENCE [LARGE SCALE GENOMIC DNA]</scope>
    <source>
        <strain evidence="6">NM7</strain>
    </source>
</reference>
<dbReference type="CDD" id="cd13403">
    <property type="entry name" value="MLTF-like"/>
    <property type="match status" value="1"/>
</dbReference>
<dbReference type="Pfam" id="PF00497">
    <property type="entry name" value="SBP_bac_3"/>
    <property type="match status" value="1"/>
</dbReference>
<dbReference type="InterPro" id="IPR008258">
    <property type="entry name" value="Transglycosylase_SLT_dom_1"/>
</dbReference>
<evidence type="ECO:0000256" key="3">
    <source>
        <dbReference type="ARBA" id="ARBA00023237"/>
    </source>
</evidence>
<dbReference type="SMART" id="SM00062">
    <property type="entry name" value="PBPb"/>
    <property type="match status" value="1"/>
</dbReference>
<dbReference type="Gene3D" id="3.40.190.10">
    <property type="entry name" value="Periplasmic binding protein-like II"/>
    <property type="match status" value="2"/>
</dbReference>
<protein>
    <submittedName>
        <fullName evidence="5">Membrane-bound lytic murein transglycosylase F</fullName>
    </submittedName>
</protein>
<dbReference type="GO" id="GO:0009279">
    <property type="term" value="C:cell outer membrane"/>
    <property type="evidence" value="ECO:0007669"/>
    <property type="project" value="UniProtKB-SubCell"/>
</dbReference>
<comment type="subcellular location">
    <subcellularLocation>
        <location evidence="1">Cell outer membrane</location>
        <topology evidence="1">Peripheral membrane protein</topology>
    </subcellularLocation>
</comment>
<keyword evidence="3" id="KW-0998">Cell outer membrane</keyword>
<keyword evidence="3" id="KW-0472">Membrane</keyword>
<organism evidence="5 6">
    <name type="scientific">Paludibacter jiangxiensis</name>
    <dbReference type="NCBI Taxonomy" id="681398"/>
    <lineage>
        <taxon>Bacteria</taxon>
        <taxon>Pseudomonadati</taxon>
        <taxon>Bacteroidota</taxon>
        <taxon>Bacteroidia</taxon>
        <taxon>Bacteroidales</taxon>
        <taxon>Paludibacteraceae</taxon>
        <taxon>Paludibacter</taxon>
    </lineage>
</organism>
<dbReference type="Pfam" id="PF01464">
    <property type="entry name" value="SLT"/>
    <property type="match status" value="1"/>
</dbReference>
<dbReference type="InterPro" id="IPR023346">
    <property type="entry name" value="Lysozyme-like_dom_sf"/>
</dbReference>
<sequence length="475" mass="54220">MTIVLYSVNQNKHKIIILLHSKSTYRILFLFIAGLFCLSGCKTWKKPPPVKTLLDRVIERDTLNAVMLYGSTSYFIYKEQPMGYDYDLCSNLADSLGVNLHVIVAKNMHDAFRLLQSGKADLLASPVYKTPSTRKFLFTDVTEQSKQVLVQHNGDELINDVTELIGKEVYVKGDSRYSARLYNLNLELGGGIIIKEVGDSISMDQLIGMVADGKIRFTVASNTIAEMSKKNMSGIDIHVDVSFLQRASWITAPGDNSLFNKINQWYATAQDMNVVSAISDKYFFENKFFVANYVKIPKGAISPYDHLFKKFAKQVGWKWQMLAAQAYLESNFDPECVAWSGASGLMQLMPNTARHYGVDRTQIFDPAKNLEAAVQYIKMLNMMFHDIENKEERIKFILASYHSGPSHVLDAMALAKKYGKNNHSWQGNVEKFLKLKSQSQYYNDEVCQYGYFNASQTVRYVSDVMNRYEKYLKRR</sequence>
<dbReference type="STRING" id="681398.PJIAN_3297"/>
<dbReference type="SUPFAM" id="SSF53850">
    <property type="entry name" value="Periplasmic binding protein-like II"/>
    <property type="match status" value="1"/>
</dbReference>
<evidence type="ECO:0000313" key="5">
    <source>
        <dbReference type="EMBL" id="GAT62985.1"/>
    </source>
</evidence>
<dbReference type="Gene3D" id="1.10.530.10">
    <property type="match status" value="1"/>
</dbReference>
<gene>
    <name evidence="5" type="ORF">PJIAN_3297</name>
</gene>
<dbReference type="AlphaFoldDB" id="A0A161LEF2"/>
<dbReference type="InterPro" id="IPR001638">
    <property type="entry name" value="Solute-binding_3/MltF_N"/>
</dbReference>
<keyword evidence="6" id="KW-1185">Reference proteome</keyword>
<keyword evidence="2" id="KW-0732">Signal</keyword>
<dbReference type="PANTHER" id="PTHR35936">
    <property type="entry name" value="MEMBRANE-BOUND LYTIC MUREIN TRANSGLYCOSYLASE F"/>
    <property type="match status" value="1"/>
</dbReference>
<comment type="caution">
    <text evidence="5">The sequence shown here is derived from an EMBL/GenBank/DDBJ whole genome shotgun (WGS) entry which is preliminary data.</text>
</comment>
<dbReference type="EMBL" id="BDCR01000003">
    <property type="protein sequence ID" value="GAT62985.1"/>
    <property type="molecule type" value="Genomic_DNA"/>
</dbReference>
<evidence type="ECO:0000313" key="6">
    <source>
        <dbReference type="Proteomes" id="UP000076586"/>
    </source>
</evidence>
<dbReference type="PANTHER" id="PTHR35936:SF32">
    <property type="entry name" value="MEMBRANE-BOUND LYTIC MUREIN TRANSGLYCOSYLASE F"/>
    <property type="match status" value="1"/>
</dbReference>